<dbReference type="RefSeq" id="WP_191325834.1">
    <property type="nucleotide sequence ID" value="NZ_BMZP01000023.1"/>
</dbReference>
<dbReference type="PANTHER" id="PTHR43685">
    <property type="entry name" value="GLYCOSYLTRANSFERASE"/>
    <property type="match status" value="1"/>
</dbReference>
<dbReference type="Pfam" id="PF00535">
    <property type="entry name" value="Glycos_transf_2"/>
    <property type="match status" value="1"/>
</dbReference>
<dbReference type="SUPFAM" id="SSF53448">
    <property type="entry name" value="Nucleotide-diphospho-sugar transferases"/>
    <property type="match status" value="1"/>
</dbReference>
<evidence type="ECO:0000313" key="2">
    <source>
        <dbReference type="EMBL" id="MFC3673508.1"/>
    </source>
</evidence>
<evidence type="ECO:0000313" key="3">
    <source>
        <dbReference type="Proteomes" id="UP001595683"/>
    </source>
</evidence>
<proteinExistence type="predicted"/>
<dbReference type="InterPro" id="IPR001173">
    <property type="entry name" value="Glyco_trans_2-like"/>
</dbReference>
<dbReference type="InterPro" id="IPR050834">
    <property type="entry name" value="Glycosyltransf_2"/>
</dbReference>
<gene>
    <name evidence="2" type="ORF">ACFOOT_18965</name>
</gene>
<protein>
    <submittedName>
        <fullName evidence="2">Glycosyltransferase family 2 protein</fullName>
    </submittedName>
</protein>
<organism evidence="2 3">
    <name type="scientific">Novosphingobium pokkalii</name>
    <dbReference type="NCBI Taxonomy" id="1770194"/>
    <lineage>
        <taxon>Bacteria</taxon>
        <taxon>Pseudomonadati</taxon>
        <taxon>Pseudomonadota</taxon>
        <taxon>Alphaproteobacteria</taxon>
        <taxon>Sphingomonadales</taxon>
        <taxon>Sphingomonadaceae</taxon>
        <taxon>Novosphingobium</taxon>
    </lineage>
</organism>
<accession>A0ABV7V8V2</accession>
<dbReference type="Gene3D" id="3.90.550.10">
    <property type="entry name" value="Spore Coat Polysaccharide Biosynthesis Protein SpsA, Chain A"/>
    <property type="match status" value="1"/>
</dbReference>
<dbReference type="Proteomes" id="UP001595683">
    <property type="component" value="Unassembled WGS sequence"/>
</dbReference>
<evidence type="ECO:0000259" key="1">
    <source>
        <dbReference type="Pfam" id="PF00535"/>
    </source>
</evidence>
<dbReference type="CDD" id="cd00761">
    <property type="entry name" value="Glyco_tranf_GTA_type"/>
    <property type="match status" value="1"/>
</dbReference>
<keyword evidence="3" id="KW-1185">Reference proteome</keyword>
<sequence length="353" mass="38236">MSSAPLISVVMAAYNGGVLIEETIASVLAQTLGDFELVVVDDCSTDDTLDRLHQAQDPRVRVMAAPRNGGPVVARNMAFAAARGRYIVGLDQDDLCHPTRFAAQHAYLEAHPSVVLVASAVDLLRGSQRCAPPPPVQTTPALIAWRLQLGNPLVWSSVMFRADAARRLEVFEREDRLYAEDFDLYHRLARFGQIARIDAPLASYRIHSGGASQRYTARMEQSAAAVLAEPYAALFGEDAADAASLVLHHFSGGAPVCDSATLRRVSELVDVVHRHFVTTQQPDVDDLARIMAEYGRLWWRLGDACVRSGTLTLGQVLAACPAGLARDSSSRVRLATSRLIGGGRALASRLKKA</sequence>
<dbReference type="InterPro" id="IPR029044">
    <property type="entry name" value="Nucleotide-diphossugar_trans"/>
</dbReference>
<dbReference type="EMBL" id="JBHRYE010000046">
    <property type="protein sequence ID" value="MFC3673508.1"/>
    <property type="molecule type" value="Genomic_DNA"/>
</dbReference>
<feature type="domain" description="Glycosyltransferase 2-like" evidence="1">
    <location>
        <begin position="8"/>
        <end position="119"/>
    </location>
</feature>
<name>A0ABV7V8V2_9SPHN</name>
<comment type="caution">
    <text evidence="2">The sequence shown here is derived from an EMBL/GenBank/DDBJ whole genome shotgun (WGS) entry which is preliminary data.</text>
</comment>
<dbReference type="PANTHER" id="PTHR43685:SF11">
    <property type="entry name" value="GLYCOSYLTRANSFERASE TAGX-RELATED"/>
    <property type="match status" value="1"/>
</dbReference>
<reference evidence="3" key="1">
    <citation type="journal article" date="2019" name="Int. J. Syst. Evol. Microbiol.">
        <title>The Global Catalogue of Microorganisms (GCM) 10K type strain sequencing project: providing services to taxonomists for standard genome sequencing and annotation.</title>
        <authorList>
            <consortium name="The Broad Institute Genomics Platform"/>
            <consortium name="The Broad Institute Genome Sequencing Center for Infectious Disease"/>
            <person name="Wu L."/>
            <person name="Ma J."/>
        </authorList>
    </citation>
    <scope>NUCLEOTIDE SEQUENCE [LARGE SCALE GENOMIC DNA]</scope>
    <source>
        <strain evidence="3">KCTC 42224</strain>
    </source>
</reference>